<dbReference type="PANTHER" id="PTHR36681">
    <property type="entry name" value="NUCLEAR GTPASE, GERMINAL CENTER-ASSOCIATED, TANDEM DUPLICATE 3"/>
    <property type="match status" value="1"/>
</dbReference>
<dbReference type="EMBL" id="JAGSXJ010000018">
    <property type="protein sequence ID" value="KAH6682230.1"/>
    <property type="molecule type" value="Genomic_DNA"/>
</dbReference>
<evidence type="ECO:0008006" key="5">
    <source>
        <dbReference type="Google" id="ProtNLM"/>
    </source>
</evidence>
<dbReference type="Pfam" id="PF24564">
    <property type="entry name" value="DUF7605"/>
    <property type="match status" value="1"/>
</dbReference>
<dbReference type="InterPro" id="IPR027417">
    <property type="entry name" value="P-loop_NTPase"/>
</dbReference>
<proteinExistence type="predicted"/>
<dbReference type="SUPFAM" id="SSF52540">
    <property type="entry name" value="P-loop containing nucleoside triphosphate hydrolases"/>
    <property type="match status" value="1"/>
</dbReference>
<dbReference type="AlphaFoldDB" id="A0A9P8V892"/>
<evidence type="ECO:0000313" key="3">
    <source>
        <dbReference type="EMBL" id="KAH6682230.1"/>
    </source>
</evidence>
<feature type="domain" description="Dynamin N-terminal" evidence="1">
    <location>
        <begin position="85"/>
        <end position="333"/>
    </location>
</feature>
<dbReference type="InterPro" id="IPR045063">
    <property type="entry name" value="Dynamin_N"/>
</dbReference>
<accession>A0A9P8V892</accession>
<sequence>MDNMTSTLGEMPLDLRDTVPSLPSAQLQLPDGAYDITSEKPPVHVLSEAAASTALNFADDSMVKLRHFLRKARSLEKMPIVTRRLAVLGDSGQGKSSLMNSLLHIPDIAHTSDTGSASTSVVIEYHQKREGQTSPIEITVEYSTGTALEEIVTNLVWSCRLYWLQGAKEAGEAPDEESDLDDCQRESMEAEEALQTAFGHHEGFSIKFLRDLSPGAEDAINHQLIQWAHAIEWPTGGWTSTEKGSTVWHTSVNNVEECAEKTGAFMKDKLWPFTKVIKVYLSSPILETGLILADLPGLHDTNLARVKASKLYLLDCEQVLVVSKIGRVITDQSVKAYLNDEAARLKNLQDQNVPGIKELKLTVVCTASDDINEKAAIADFVGEGKKISPAHMNQLKAELNAAKGAGNSRLKKLAKHRLKYTLISARAEHVINAMKYRYEAELGVRLDVFCVGNKAYEKLCAAGDSDRVHATGIPALRQYCHTITADARLAEARYWIQTTVPSFYQSTAAWAHRMLSDVNLGEEMRELITGQLGQIRNKVPGQVAKHLRMGLEASWVEFMATWTANQDKWSQAAVIESKTWEEWHWVSYNAWCRRNGHYKTRARGHVNWNDLMTEKMQSDLSRPWKTVFGKIKEVHQELVETLVGQLGQFVEDTMANVPAAERLILIATVDNKILMWRHDMATELEKLIKHAQNIKAHTKNVDELAYVTLEMVPTYRRAFNDQGMGIGGRQRACIAEKMNSGTIFANMADLFLDDTATAIKESTDGVEFLAEEVMSRLVHEFDVVLTPKKPAPAVESLVIDLKKTLRELIDGLAGLEKF</sequence>
<dbReference type="InterPro" id="IPR056024">
    <property type="entry name" value="DUF7605"/>
</dbReference>
<evidence type="ECO:0000259" key="2">
    <source>
        <dbReference type="Pfam" id="PF24564"/>
    </source>
</evidence>
<dbReference type="Proteomes" id="UP000770015">
    <property type="component" value="Unassembled WGS sequence"/>
</dbReference>
<evidence type="ECO:0000259" key="1">
    <source>
        <dbReference type="Pfam" id="PF00350"/>
    </source>
</evidence>
<name>A0A9P8V892_9PEZI</name>
<dbReference type="PANTHER" id="PTHR36681:SF3">
    <property type="entry name" value="NUCLEAR GTPASE, GERMINAL CENTER-ASSOCIATED, TANDEM DUPLICATE 3"/>
    <property type="match status" value="1"/>
</dbReference>
<dbReference type="OrthoDB" id="3598281at2759"/>
<dbReference type="Gene3D" id="3.40.50.300">
    <property type="entry name" value="P-loop containing nucleotide triphosphate hydrolases"/>
    <property type="match status" value="1"/>
</dbReference>
<dbReference type="Pfam" id="PF00350">
    <property type="entry name" value="Dynamin_N"/>
    <property type="match status" value="1"/>
</dbReference>
<gene>
    <name evidence="3" type="ORF">F5X68DRAFT_242879</name>
</gene>
<protein>
    <recommendedName>
        <fullName evidence="5">G domain-containing protein</fullName>
    </recommendedName>
</protein>
<feature type="domain" description="DUF7605" evidence="2">
    <location>
        <begin position="565"/>
        <end position="744"/>
    </location>
</feature>
<reference evidence="3" key="1">
    <citation type="journal article" date="2021" name="Nat. Commun.">
        <title>Genetic determinants of endophytism in the Arabidopsis root mycobiome.</title>
        <authorList>
            <person name="Mesny F."/>
            <person name="Miyauchi S."/>
            <person name="Thiergart T."/>
            <person name="Pickel B."/>
            <person name="Atanasova L."/>
            <person name="Karlsson M."/>
            <person name="Huettel B."/>
            <person name="Barry K.W."/>
            <person name="Haridas S."/>
            <person name="Chen C."/>
            <person name="Bauer D."/>
            <person name="Andreopoulos W."/>
            <person name="Pangilinan J."/>
            <person name="LaButti K."/>
            <person name="Riley R."/>
            <person name="Lipzen A."/>
            <person name="Clum A."/>
            <person name="Drula E."/>
            <person name="Henrissat B."/>
            <person name="Kohler A."/>
            <person name="Grigoriev I.V."/>
            <person name="Martin F.M."/>
            <person name="Hacquard S."/>
        </authorList>
    </citation>
    <scope>NUCLEOTIDE SEQUENCE</scope>
    <source>
        <strain evidence="3">MPI-SDFR-AT-0117</strain>
    </source>
</reference>
<comment type="caution">
    <text evidence="3">The sequence shown here is derived from an EMBL/GenBank/DDBJ whole genome shotgun (WGS) entry which is preliminary data.</text>
</comment>
<organism evidence="3 4">
    <name type="scientific">Plectosphaerella plurivora</name>
    <dbReference type="NCBI Taxonomy" id="936078"/>
    <lineage>
        <taxon>Eukaryota</taxon>
        <taxon>Fungi</taxon>
        <taxon>Dikarya</taxon>
        <taxon>Ascomycota</taxon>
        <taxon>Pezizomycotina</taxon>
        <taxon>Sordariomycetes</taxon>
        <taxon>Hypocreomycetidae</taxon>
        <taxon>Glomerellales</taxon>
        <taxon>Plectosphaerellaceae</taxon>
        <taxon>Plectosphaerella</taxon>
    </lineage>
</organism>
<evidence type="ECO:0000313" key="4">
    <source>
        <dbReference type="Proteomes" id="UP000770015"/>
    </source>
</evidence>
<keyword evidence="4" id="KW-1185">Reference proteome</keyword>